<dbReference type="GO" id="GO:0003724">
    <property type="term" value="F:RNA helicase activity"/>
    <property type="evidence" value="ECO:0007669"/>
    <property type="project" value="InterPro"/>
</dbReference>
<dbReference type="SUPFAM" id="SSF52540">
    <property type="entry name" value="P-loop containing nucleoside triphosphate hydrolases"/>
    <property type="match status" value="1"/>
</dbReference>
<evidence type="ECO:0000256" key="5">
    <source>
        <dbReference type="ARBA" id="ARBA00022806"/>
    </source>
</evidence>
<evidence type="ECO:0000259" key="13">
    <source>
        <dbReference type="PROSITE" id="PS51194"/>
    </source>
</evidence>
<evidence type="ECO:0000256" key="9">
    <source>
        <dbReference type="PROSITE-ProRule" id="PRU00552"/>
    </source>
</evidence>
<evidence type="ECO:0000256" key="8">
    <source>
        <dbReference type="ARBA" id="ARBA00023242"/>
    </source>
</evidence>
<feature type="region of interest" description="Disordered" evidence="11">
    <location>
        <begin position="1"/>
        <end position="26"/>
    </location>
</feature>
<dbReference type="GO" id="GO:0010467">
    <property type="term" value="P:gene expression"/>
    <property type="evidence" value="ECO:0007669"/>
    <property type="project" value="UniProtKB-ARBA"/>
</dbReference>
<dbReference type="PROSITE" id="PS51192">
    <property type="entry name" value="HELICASE_ATP_BIND_1"/>
    <property type="match status" value="1"/>
</dbReference>
<keyword evidence="5 10" id="KW-0347">Helicase</keyword>
<dbReference type="Pfam" id="PF00271">
    <property type="entry name" value="Helicase_C"/>
    <property type="match status" value="1"/>
</dbReference>
<evidence type="ECO:0000256" key="7">
    <source>
        <dbReference type="ARBA" id="ARBA00022884"/>
    </source>
</evidence>
<dbReference type="InterPro" id="IPR011545">
    <property type="entry name" value="DEAD/DEAH_box_helicase_dom"/>
</dbReference>
<dbReference type="InterPro" id="IPR027417">
    <property type="entry name" value="P-loop_NTPase"/>
</dbReference>
<evidence type="ECO:0000256" key="1">
    <source>
        <dbReference type="ARBA" id="ARBA00004123"/>
    </source>
</evidence>
<organism evidence="15 16">
    <name type="scientific">Multifurca ochricompacta</name>
    <dbReference type="NCBI Taxonomy" id="376703"/>
    <lineage>
        <taxon>Eukaryota</taxon>
        <taxon>Fungi</taxon>
        <taxon>Dikarya</taxon>
        <taxon>Basidiomycota</taxon>
        <taxon>Agaricomycotina</taxon>
        <taxon>Agaricomycetes</taxon>
        <taxon>Russulales</taxon>
        <taxon>Russulaceae</taxon>
        <taxon>Multifurca</taxon>
    </lineage>
</organism>
<accession>A0AAD4QN84</accession>
<feature type="short sequence motif" description="Q motif" evidence="9">
    <location>
        <begin position="114"/>
        <end position="142"/>
    </location>
</feature>
<evidence type="ECO:0000256" key="6">
    <source>
        <dbReference type="ARBA" id="ARBA00022840"/>
    </source>
</evidence>
<feature type="domain" description="DEAD-box RNA helicase Q" evidence="14">
    <location>
        <begin position="114"/>
        <end position="142"/>
    </location>
</feature>
<keyword evidence="16" id="KW-1185">Reference proteome</keyword>
<evidence type="ECO:0000259" key="12">
    <source>
        <dbReference type="PROSITE" id="PS51192"/>
    </source>
</evidence>
<keyword evidence="7" id="KW-0694">RNA-binding</keyword>
<feature type="domain" description="Helicase ATP-binding" evidence="12">
    <location>
        <begin position="145"/>
        <end position="388"/>
    </location>
</feature>
<dbReference type="InterPro" id="IPR001650">
    <property type="entry name" value="Helicase_C-like"/>
</dbReference>
<dbReference type="GO" id="GO:0042254">
    <property type="term" value="P:ribosome biogenesis"/>
    <property type="evidence" value="ECO:0007669"/>
    <property type="project" value="UniProtKB-KW"/>
</dbReference>
<dbReference type="SMART" id="SM00490">
    <property type="entry name" value="HELICc"/>
    <property type="match status" value="1"/>
</dbReference>
<comment type="caution">
    <text evidence="15">The sequence shown here is derived from an EMBL/GenBank/DDBJ whole genome shotgun (WGS) entry which is preliminary data.</text>
</comment>
<reference evidence="15" key="1">
    <citation type="journal article" date="2022" name="New Phytol.">
        <title>Evolutionary transition to the ectomycorrhizal habit in the genomes of a hyperdiverse lineage of mushroom-forming fungi.</title>
        <authorList>
            <person name="Looney B."/>
            <person name="Miyauchi S."/>
            <person name="Morin E."/>
            <person name="Drula E."/>
            <person name="Courty P.E."/>
            <person name="Kohler A."/>
            <person name="Kuo A."/>
            <person name="LaButti K."/>
            <person name="Pangilinan J."/>
            <person name="Lipzen A."/>
            <person name="Riley R."/>
            <person name="Andreopoulos W."/>
            <person name="He G."/>
            <person name="Johnson J."/>
            <person name="Nolan M."/>
            <person name="Tritt A."/>
            <person name="Barry K.W."/>
            <person name="Grigoriev I.V."/>
            <person name="Nagy L.G."/>
            <person name="Hibbett D."/>
            <person name="Henrissat B."/>
            <person name="Matheny P.B."/>
            <person name="Labbe J."/>
            <person name="Martin F.M."/>
        </authorList>
    </citation>
    <scope>NUCLEOTIDE SEQUENCE</scope>
    <source>
        <strain evidence="15">BPL690</strain>
    </source>
</reference>
<dbReference type="GO" id="GO:0003723">
    <property type="term" value="F:RNA binding"/>
    <property type="evidence" value="ECO:0007669"/>
    <property type="project" value="UniProtKB-KW"/>
</dbReference>
<dbReference type="EMBL" id="WTXG01000019">
    <property type="protein sequence ID" value="KAI0300155.1"/>
    <property type="molecule type" value="Genomic_DNA"/>
</dbReference>
<dbReference type="Gene3D" id="3.40.50.300">
    <property type="entry name" value="P-loop containing nucleotide triphosphate hydrolases"/>
    <property type="match status" value="2"/>
</dbReference>
<dbReference type="Proteomes" id="UP001203297">
    <property type="component" value="Unassembled WGS sequence"/>
</dbReference>
<evidence type="ECO:0000256" key="10">
    <source>
        <dbReference type="RuleBase" id="RU000492"/>
    </source>
</evidence>
<dbReference type="SMART" id="SM00487">
    <property type="entry name" value="DEXDc"/>
    <property type="match status" value="1"/>
</dbReference>
<evidence type="ECO:0000256" key="3">
    <source>
        <dbReference type="ARBA" id="ARBA00022741"/>
    </source>
</evidence>
<dbReference type="CDD" id="cd18787">
    <property type="entry name" value="SF2_C_DEAD"/>
    <property type="match status" value="1"/>
</dbReference>
<dbReference type="GO" id="GO:0005634">
    <property type="term" value="C:nucleus"/>
    <property type="evidence" value="ECO:0007669"/>
    <property type="project" value="UniProtKB-SubCell"/>
</dbReference>
<protein>
    <submittedName>
        <fullName evidence="15">DEAD-domain-containing protein</fullName>
    </submittedName>
</protein>
<evidence type="ECO:0000256" key="11">
    <source>
        <dbReference type="SAM" id="MobiDB-lite"/>
    </source>
</evidence>
<dbReference type="GO" id="GO:0005524">
    <property type="term" value="F:ATP binding"/>
    <property type="evidence" value="ECO:0007669"/>
    <property type="project" value="UniProtKB-KW"/>
</dbReference>
<evidence type="ECO:0000256" key="4">
    <source>
        <dbReference type="ARBA" id="ARBA00022801"/>
    </source>
</evidence>
<name>A0AAD4QN84_9AGAM</name>
<dbReference type="AlphaFoldDB" id="A0AAD4QN84"/>
<evidence type="ECO:0000313" key="15">
    <source>
        <dbReference type="EMBL" id="KAI0300155.1"/>
    </source>
</evidence>
<gene>
    <name evidence="15" type="ORF">B0F90DRAFT_1629988</name>
</gene>
<dbReference type="Pfam" id="PF00270">
    <property type="entry name" value="DEAD"/>
    <property type="match status" value="2"/>
</dbReference>
<dbReference type="GO" id="GO:0005829">
    <property type="term" value="C:cytosol"/>
    <property type="evidence" value="ECO:0007669"/>
    <property type="project" value="TreeGrafter"/>
</dbReference>
<dbReference type="PANTHER" id="PTHR47959">
    <property type="entry name" value="ATP-DEPENDENT RNA HELICASE RHLE-RELATED"/>
    <property type="match status" value="1"/>
</dbReference>
<dbReference type="PROSITE" id="PS51195">
    <property type="entry name" value="Q_MOTIF"/>
    <property type="match status" value="1"/>
</dbReference>
<dbReference type="GO" id="GO:0016787">
    <property type="term" value="F:hydrolase activity"/>
    <property type="evidence" value="ECO:0007669"/>
    <property type="project" value="UniProtKB-KW"/>
</dbReference>
<feature type="region of interest" description="Disordered" evidence="11">
    <location>
        <begin position="630"/>
        <end position="650"/>
    </location>
</feature>
<evidence type="ECO:0000256" key="2">
    <source>
        <dbReference type="ARBA" id="ARBA00022517"/>
    </source>
</evidence>
<dbReference type="InterPro" id="IPR014001">
    <property type="entry name" value="Helicase_ATP-bd"/>
</dbReference>
<keyword evidence="3 10" id="KW-0547">Nucleotide-binding</keyword>
<comment type="similarity">
    <text evidence="10">Belongs to the DEAD box helicase family.</text>
</comment>
<comment type="subcellular location">
    <subcellularLocation>
        <location evidence="1">Nucleus</location>
    </subcellularLocation>
</comment>
<dbReference type="PANTHER" id="PTHR47959:SF13">
    <property type="entry name" value="ATP-DEPENDENT RNA HELICASE RHLE"/>
    <property type="match status" value="1"/>
</dbReference>
<dbReference type="PROSITE" id="PS00039">
    <property type="entry name" value="DEAD_ATP_HELICASE"/>
    <property type="match status" value="1"/>
</dbReference>
<sequence length="737" mass="82599">MAASNKRKNISPTLHPSKNRKSTHVSLDDLSWQPVVRTHTAGLDFDEGLLDLEEVDGVQVVYKQTANGRVAAFIVNARAQADEGQMNVMRFQNEVAPASHPKVTTSFNSKHLLPAWHSFALHSQLYASLYSQNIVNPTPIQAQAIPKAISGRDVVGVAETGSGKTLAYGLPILHKLLTDASASLHQIKPHRPLRALVLAPTRELALQISTHLNACLNYYDLTAISDREHNKGRQRATDKGKEECLSMPRAPPLVSVAAIVGGMSTQKQKRILERGVDVLVATPGRLWDLLEGDDELAENVKNLQFLVLDEADRMVETGHFAELDNILRLTQRRSRQVVTDQEFHLEPSIASSGLANSSPALQTFVFSATLSKELQHNLKRRWRPKGVKKNNTLASTLDDLLLRLDFRDPDPEVIDISPASGVVSTLKESRIECLATDKDIYLYYFLLRYPGRTLVFLSSVDGIRRLTPLLELLGLPTFPLHSQLEQHQRLKNLDRFKSLPHSILLATDIAARGLDIPSVSHVIHYQVPRTVDTYIHRTGRTARAQRIGFSLLMCAPDERRVARALFGNLGRQVTDIPEMNVEHYFSDKLKRRVRVAKAIDTIQHRANKATHERTWMRATAKALDIELDSDCQSDDHHGVPKKRKSEARDTRLGRLKAELKELLKQPLVARGVSMRYITSGSRPIAHDIVAGENHEGMLGVRKTDVWTDSAPRKEGKVIMAMERSCIEFEEEWTGIRL</sequence>
<dbReference type="InterPro" id="IPR014014">
    <property type="entry name" value="RNA_helicase_DEAD_Q_motif"/>
</dbReference>
<proteinExistence type="inferred from homology"/>
<dbReference type="PROSITE" id="PS51194">
    <property type="entry name" value="HELICASE_CTER"/>
    <property type="match status" value="1"/>
</dbReference>
<evidence type="ECO:0000313" key="16">
    <source>
        <dbReference type="Proteomes" id="UP001203297"/>
    </source>
</evidence>
<evidence type="ECO:0000259" key="14">
    <source>
        <dbReference type="PROSITE" id="PS51195"/>
    </source>
</evidence>
<keyword evidence="4 10" id="KW-0378">Hydrolase</keyword>
<feature type="domain" description="Helicase C-terminal" evidence="13">
    <location>
        <begin position="439"/>
        <end position="584"/>
    </location>
</feature>
<keyword evidence="2" id="KW-0690">Ribosome biogenesis</keyword>
<dbReference type="InterPro" id="IPR050079">
    <property type="entry name" value="DEAD_box_RNA_helicase"/>
</dbReference>
<keyword evidence="6 10" id="KW-0067">ATP-binding</keyword>
<dbReference type="InterPro" id="IPR000629">
    <property type="entry name" value="RNA-helicase_DEAD-box_CS"/>
</dbReference>
<keyword evidence="8" id="KW-0539">Nucleus</keyword>